<accession>A0A4E0REY0</accession>
<dbReference type="InterPro" id="IPR006461">
    <property type="entry name" value="PLAC_motif_containing"/>
</dbReference>
<comment type="caution">
    <text evidence="3">The sequence shown here is derived from an EMBL/GenBank/DDBJ whole genome shotgun (WGS) entry which is preliminary data.</text>
</comment>
<evidence type="ECO:0000313" key="3">
    <source>
        <dbReference type="EMBL" id="THD25285.1"/>
    </source>
</evidence>
<dbReference type="Pfam" id="PF04749">
    <property type="entry name" value="PLAC8"/>
    <property type="match status" value="1"/>
</dbReference>
<name>A0A4E0REY0_FASHE</name>
<keyword evidence="2" id="KW-0472">Membrane</keyword>
<evidence type="ECO:0000256" key="1">
    <source>
        <dbReference type="ARBA" id="ARBA00009024"/>
    </source>
</evidence>
<evidence type="ECO:0008006" key="5">
    <source>
        <dbReference type="Google" id="ProtNLM"/>
    </source>
</evidence>
<dbReference type="AlphaFoldDB" id="A0A4E0REY0"/>
<organism evidence="3 4">
    <name type="scientific">Fasciola hepatica</name>
    <name type="common">Liver fluke</name>
    <dbReference type="NCBI Taxonomy" id="6192"/>
    <lineage>
        <taxon>Eukaryota</taxon>
        <taxon>Metazoa</taxon>
        <taxon>Spiralia</taxon>
        <taxon>Lophotrochozoa</taxon>
        <taxon>Platyhelminthes</taxon>
        <taxon>Trematoda</taxon>
        <taxon>Digenea</taxon>
        <taxon>Plagiorchiida</taxon>
        <taxon>Echinostomata</taxon>
        <taxon>Echinostomatoidea</taxon>
        <taxon>Fasciolidae</taxon>
        <taxon>Fasciola</taxon>
    </lineage>
</organism>
<protein>
    <recommendedName>
        <fullName evidence="5">PLAC8 family protein</fullName>
    </recommendedName>
</protein>
<keyword evidence="2" id="KW-1133">Transmembrane helix</keyword>
<proteinExistence type="inferred from homology"/>
<dbReference type="EMBL" id="JXXN02001207">
    <property type="protein sequence ID" value="THD25285.1"/>
    <property type="molecule type" value="Genomic_DNA"/>
</dbReference>
<evidence type="ECO:0000313" key="4">
    <source>
        <dbReference type="Proteomes" id="UP000230066"/>
    </source>
</evidence>
<gene>
    <name evidence="3" type="ORF">D915_004056</name>
</gene>
<keyword evidence="2" id="KW-0812">Transmembrane</keyword>
<dbReference type="Proteomes" id="UP000230066">
    <property type="component" value="Unassembled WGS sequence"/>
</dbReference>
<dbReference type="PANTHER" id="PTHR15907">
    <property type="entry name" value="DUF614 FAMILY PROTEIN-RELATED"/>
    <property type="match status" value="1"/>
</dbReference>
<dbReference type="NCBIfam" id="TIGR01571">
    <property type="entry name" value="A_thal_Cys_rich"/>
    <property type="match status" value="1"/>
</dbReference>
<feature type="transmembrane region" description="Helical" evidence="2">
    <location>
        <begin position="64"/>
        <end position="82"/>
    </location>
</feature>
<sequence>MQYPTNMTVQPQSAPGQIQAAAVGQPQTAVPGPTTVVITTQPQQVPALTPLKNWNWRLFDIPDCGLFALSWFCPCVVFGGTAQAIGHSYVLCCTVYLFTLICPFFLPIHILLGCLFRERVRQRFRIRGNLCCDLLAYVLCCPCTLNQEALQADTEQRAQVAGTQGTNGLSIRLGPRVVSLNTDRVNMQSTVTELGASSSTQVPLLSPAVAYAPAQHSAPMSVPSAPVAQPMSSVLPYPVSQQPPIGFALPPITAAQI</sequence>
<comment type="similarity">
    <text evidence="1">Belongs to the cornifelin family.</text>
</comment>
<feature type="transmembrane region" description="Helical" evidence="2">
    <location>
        <begin position="88"/>
        <end position="116"/>
    </location>
</feature>
<evidence type="ECO:0000256" key="2">
    <source>
        <dbReference type="SAM" id="Phobius"/>
    </source>
</evidence>
<reference evidence="3" key="1">
    <citation type="submission" date="2019-03" db="EMBL/GenBank/DDBJ databases">
        <title>Improved annotation for the trematode Fasciola hepatica.</title>
        <authorList>
            <person name="Choi Y.-J."/>
            <person name="Martin J."/>
            <person name="Mitreva M."/>
        </authorList>
    </citation>
    <scope>NUCLEOTIDE SEQUENCE [LARGE SCALE GENOMIC DNA]</scope>
</reference>
<keyword evidence="4" id="KW-1185">Reference proteome</keyword>